<dbReference type="Proteomes" id="UP001328107">
    <property type="component" value="Unassembled WGS sequence"/>
</dbReference>
<feature type="compositionally biased region" description="Basic and acidic residues" evidence="1">
    <location>
        <begin position="56"/>
        <end position="71"/>
    </location>
</feature>
<name>A0AAN5D632_9BILA</name>
<accession>A0AAN5D632</accession>
<comment type="caution">
    <text evidence="2">The sequence shown here is derived from an EMBL/GenBank/DDBJ whole genome shotgun (WGS) entry which is preliminary data.</text>
</comment>
<gene>
    <name evidence="2" type="ORF">PMAYCL1PPCAC_27771</name>
</gene>
<organism evidence="2 3">
    <name type="scientific">Pristionchus mayeri</name>
    <dbReference type="NCBI Taxonomy" id="1317129"/>
    <lineage>
        <taxon>Eukaryota</taxon>
        <taxon>Metazoa</taxon>
        <taxon>Ecdysozoa</taxon>
        <taxon>Nematoda</taxon>
        <taxon>Chromadorea</taxon>
        <taxon>Rhabditida</taxon>
        <taxon>Rhabditina</taxon>
        <taxon>Diplogasteromorpha</taxon>
        <taxon>Diplogasteroidea</taxon>
        <taxon>Neodiplogasteridae</taxon>
        <taxon>Pristionchus</taxon>
    </lineage>
</organism>
<feature type="compositionally biased region" description="Basic and acidic residues" evidence="1">
    <location>
        <begin position="81"/>
        <end position="102"/>
    </location>
</feature>
<sequence length="110" mass="12547">KYGRHSLLSFSGGYARLPGRQPRQTERRAECNEPEGFRAHARCAKRAQKWRDVRRLLEGDSRGADRGAYRDSEDEEPLGGTDDRCPDQERPGSGRETADRASKIIQFQEI</sequence>
<dbReference type="EMBL" id="BTRK01000006">
    <property type="protein sequence ID" value="GMR57576.1"/>
    <property type="molecule type" value="Genomic_DNA"/>
</dbReference>
<protein>
    <submittedName>
        <fullName evidence="2">Uncharacterized protein</fullName>
    </submittedName>
</protein>
<evidence type="ECO:0000313" key="2">
    <source>
        <dbReference type="EMBL" id="GMR57576.1"/>
    </source>
</evidence>
<keyword evidence="3" id="KW-1185">Reference proteome</keyword>
<dbReference type="AlphaFoldDB" id="A0AAN5D632"/>
<evidence type="ECO:0000256" key="1">
    <source>
        <dbReference type="SAM" id="MobiDB-lite"/>
    </source>
</evidence>
<evidence type="ECO:0000313" key="3">
    <source>
        <dbReference type="Proteomes" id="UP001328107"/>
    </source>
</evidence>
<feature type="region of interest" description="Disordered" evidence="1">
    <location>
        <begin position="1"/>
        <end position="35"/>
    </location>
</feature>
<feature type="non-terminal residue" evidence="2">
    <location>
        <position position="1"/>
    </location>
</feature>
<proteinExistence type="predicted"/>
<reference evidence="3" key="1">
    <citation type="submission" date="2022-10" db="EMBL/GenBank/DDBJ databases">
        <title>Genome assembly of Pristionchus species.</title>
        <authorList>
            <person name="Yoshida K."/>
            <person name="Sommer R.J."/>
        </authorList>
    </citation>
    <scope>NUCLEOTIDE SEQUENCE [LARGE SCALE GENOMIC DNA]</scope>
    <source>
        <strain evidence="3">RS5460</strain>
    </source>
</reference>
<feature type="region of interest" description="Disordered" evidence="1">
    <location>
        <begin position="56"/>
        <end position="110"/>
    </location>
</feature>
<feature type="compositionally biased region" description="Basic and acidic residues" evidence="1">
    <location>
        <begin position="23"/>
        <end position="35"/>
    </location>
</feature>